<dbReference type="PROSITE" id="PS51257">
    <property type="entry name" value="PROKAR_LIPOPROTEIN"/>
    <property type="match status" value="1"/>
</dbReference>
<reference evidence="2 3" key="1">
    <citation type="submission" date="2017-11" db="EMBL/GenBank/DDBJ databases">
        <title>Genome sequence of Entomoplasma lucivorax PIPN-2 (ATCC 49196).</title>
        <authorList>
            <person name="Lo W.-S."/>
            <person name="Gasparich G.E."/>
            <person name="Kuo C.-H."/>
        </authorList>
    </citation>
    <scope>NUCLEOTIDE SEQUENCE [LARGE SCALE GENOMIC DNA]</scope>
    <source>
        <strain evidence="2 3">PIPN-2</strain>
    </source>
</reference>
<protein>
    <recommendedName>
        <fullName evidence="4">BspA family leucine-rich repeat surface protein</fullName>
    </recommendedName>
</protein>
<name>A0A2S5RFR6_9MOLU</name>
<feature type="signal peptide" evidence="1">
    <location>
        <begin position="1"/>
        <end position="19"/>
    </location>
</feature>
<feature type="chain" id="PRO_5015689433" description="BspA family leucine-rich repeat surface protein" evidence="1">
    <location>
        <begin position="20"/>
        <end position="409"/>
    </location>
</feature>
<evidence type="ECO:0000313" key="3">
    <source>
        <dbReference type="Proteomes" id="UP000237865"/>
    </source>
</evidence>
<dbReference type="InterPro" id="IPR005046">
    <property type="entry name" value="DUF285"/>
</dbReference>
<dbReference type="Pfam" id="PF03382">
    <property type="entry name" value="DUF285"/>
    <property type="match status" value="1"/>
</dbReference>
<gene>
    <name evidence="2" type="ORF">ELUCI_v1c04440</name>
</gene>
<keyword evidence="1" id="KW-0732">Signal</keyword>
<dbReference type="NCBIfam" id="TIGR02167">
    <property type="entry name" value="Liste_lipo_26"/>
    <property type="match status" value="6"/>
</dbReference>
<dbReference type="EMBL" id="PHNE01000001">
    <property type="protein sequence ID" value="PPE06153.1"/>
    <property type="molecule type" value="Genomic_DNA"/>
</dbReference>
<dbReference type="Proteomes" id="UP000237865">
    <property type="component" value="Unassembled WGS sequence"/>
</dbReference>
<evidence type="ECO:0000256" key="1">
    <source>
        <dbReference type="SAM" id="SignalP"/>
    </source>
</evidence>
<dbReference type="RefSeq" id="WP_051437328.1">
    <property type="nucleotide sequence ID" value="NZ_PHNE01000001.1"/>
</dbReference>
<accession>A0A2S5RFR6</accession>
<evidence type="ECO:0000313" key="2">
    <source>
        <dbReference type="EMBL" id="PPE06153.1"/>
    </source>
</evidence>
<proteinExistence type="predicted"/>
<evidence type="ECO:0008006" key="4">
    <source>
        <dbReference type="Google" id="ProtNLM"/>
    </source>
</evidence>
<organism evidence="2 3">
    <name type="scientific">Williamsoniiplasma lucivorax</name>
    <dbReference type="NCBI Taxonomy" id="209274"/>
    <lineage>
        <taxon>Bacteria</taxon>
        <taxon>Bacillati</taxon>
        <taxon>Mycoplasmatota</taxon>
        <taxon>Mollicutes</taxon>
        <taxon>Entomoplasmatales</taxon>
        <taxon>Williamsoniiplasma</taxon>
    </lineage>
</organism>
<dbReference type="AlphaFoldDB" id="A0A2S5RFR6"/>
<sequence length="409" mass="46228">MKKILSLLGCLSLGTGIMASVLMVVSCDKESPHNKHNVSDVEKDIQKVIDANKKLWTAEDLKNEIEKTIPKTTGIAVKIGKSDTKIGAEIITIDATNTKEFEGKLKLNQVLNEENQHQTIFVDPTWEIIVAVDGSAPDGTTDILNIGWDNNPKSETYQQAYTLPTTVLQVPNYISPQITSLAKLFIGAQKFNCSEISYWDTSHITNMSGLFANTELFNQDISRWNTANVTNMSNLFVANFTFNGDISKWDTSKVTNMQAMFNYTTAFQGDLSHWNTANVTDMRMMFWNTSINCDLSHWNTAKVTDMGGMFALSRNFNGNISQWNVANVTNMSEMFLDAPKFNIDLAKWDTSKVTDMSGMFLKAETFNQDLSKWNVDLVTNHKNFADNPNWPKEKQPHFKTKQINFLKEY</sequence>
<dbReference type="InterPro" id="IPR011889">
    <property type="entry name" value="Liste_lipo_26"/>
</dbReference>
<comment type="caution">
    <text evidence="2">The sequence shown here is derived from an EMBL/GenBank/DDBJ whole genome shotgun (WGS) entry which is preliminary data.</text>
</comment>
<keyword evidence="3" id="KW-1185">Reference proteome</keyword>